<dbReference type="eggNOG" id="ENOG502S3FV">
    <property type="taxonomic scope" value="Eukaryota"/>
</dbReference>
<dbReference type="Pfam" id="PF13302">
    <property type="entry name" value="Acetyltransf_3"/>
    <property type="match status" value="1"/>
</dbReference>
<dbReference type="OMA" id="RMNLHLL"/>
<keyword evidence="2" id="KW-0808">Transferase</keyword>
<dbReference type="PANTHER" id="PTHR43328:SF1">
    <property type="entry name" value="N-ACETYLTRANSFERASE DOMAIN-CONTAINING PROTEIN"/>
    <property type="match status" value="1"/>
</dbReference>
<evidence type="ECO:0000259" key="1">
    <source>
        <dbReference type="Pfam" id="PF13302"/>
    </source>
</evidence>
<dbReference type="InterPro" id="IPR000182">
    <property type="entry name" value="GNAT_dom"/>
</dbReference>
<dbReference type="Gene3D" id="3.40.630.30">
    <property type="match status" value="1"/>
</dbReference>
<dbReference type="InParanoid" id="J0LHH7"/>
<accession>J0LHH7</accession>
<evidence type="ECO:0000313" key="2">
    <source>
        <dbReference type="EMBL" id="EJD37536.1"/>
    </source>
</evidence>
<dbReference type="SUPFAM" id="SSF55729">
    <property type="entry name" value="Acyl-CoA N-acyltransferases (Nat)"/>
    <property type="match status" value="1"/>
</dbReference>
<name>J0LHH7_AURST</name>
<dbReference type="InterPro" id="IPR016181">
    <property type="entry name" value="Acyl_CoA_acyltransferase"/>
</dbReference>
<keyword evidence="2" id="KW-0012">Acyltransferase</keyword>
<dbReference type="KEGG" id="adl:AURDEDRAFT_73097"/>
<sequence>MAQADAELLHPLKIDPETGEPGLQLVPPYAHIILTPQRRSDVPVFLKHLNDPRIYSYLGTALPYLEEHALKWIGRCNTTSEQVLVAAREGVKFLETCPVRAIRDISSSGIADARVIGDCGMDRYRFDSLAEGLRDDAPKLEKENAAKEVGDPTISWTIGDWIDPEYQGQGIMTAVVRAMIEQWAVPRMNARHIIAAIYLGNRASVRVFEKNGFESLPDVHDIVKIAESKGGGRTGLHVLEWRYKPEAERVQDVW</sequence>
<protein>
    <submittedName>
        <fullName evidence="2">Acyl-CoA N-acyltransferase</fullName>
    </submittedName>
</protein>
<dbReference type="Proteomes" id="UP000006514">
    <property type="component" value="Unassembled WGS sequence"/>
</dbReference>
<evidence type="ECO:0000313" key="3">
    <source>
        <dbReference type="Proteomes" id="UP000006514"/>
    </source>
</evidence>
<feature type="domain" description="N-acetyltransferase" evidence="1">
    <location>
        <begin position="32"/>
        <end position="214"/>
    </location>
</feature>
<proteinExistence type="predicted"/>
<dbReference type="AlphaFoldDB" id="J0LHH7"/>
<dbReference type="PANTHER" id="PTHR43328">
    <property type="entry name" value="ACETYLTRANSFERASE-RELATED"/>
    <property type="match status" value="1"/>
</dbReference>
<gene>
    <name evidence="2" type="ORF">AURDEDRAFT_73097</name>
</gene>
<dbReference type="EMBL" id="JH687839">
    <property type="protein sequence ID" value="EJD37536.1"/>
    <property type="molecule type" value="Genomic_DNA"/>
</dbReference>
<keyword evidence="3" id="KW-1185">Reference proteome</keyword>
<reference evidence="3" key="1">
    <citation type="journal article" date="2012" name="Science">
        <title>The Paleozoic origin of enzymatic lignin decomposition reconstructed from 31 fungal genomes.</title>
        <authorList>
            <person name="Floudas D."/>
            <person name="Binder M."/>
            <person name="Riley R."/>
            <person name="Barry K."/>
            <person name="Blanchette R.A."/>
            <person name="Henrissat B."/>
            <person name="Martinez A.T."/>
            <person name="Otillar R."/>
            <person name="Spatafora J.W."/>
            <person name="Yadav J.S."/>
            <person name="Aerts A."/>
            <person name="Benoit I."/>
            <person name="Boyd A."/>
            <person name="Carlson A."/>
            <person name="Copeland A."/>
            <person name="Coutinho P.M."/>
            <person name="de Vries R.P."/>
            <person name="Ferreira P."/>
            <person name="Findley K."/>
            <person name="Foster B."/>
            <person name="Gaskell J."/>
            <person name="Glotzer D."/>
            <person name="Gorecki P."/>
            <person name="Heitman J."/>
            <person name="Hesse C."/>
            <person name="Hori C."/>
            <person name="Igarashi K."/>
            <person name="Jurgens J.A."/>
            <person name="Kallen N."/>
            <person name="Kersten P."/>
            <person name="Kohler A."/>
            <person name="Kuees U."/>
            <person name="Kumar T.K.A."/>
            <person name="Kuo A."/>
            <person name="LaButti K."/>
            <person name="Larrondo L.F."/>
            <person name="Lindquist E."/>
            <person name="Ling A."/>
            <person name="Lombard V."/>
            <person name="Lucas S."/>
            <person name="Lundell T."/>
            <person name="Martin R."/>
            <person name="McLaughlin D.J."/>
            <person name="Morgenstern I."/>
            <person name="Morin E."/>
            <person name="Murat C."/>
            <person name="Nagy L.G."/>
            <person name="Nolan M."/>
            <person name="Ohm R.A."/>
            <person name="Patyshakuliyeva A."/>
            <person name="Rokas A."/>
            <person name="Ruiz-Duenas F.J."/>
            <person name="Sabat G."/>
            <person name="Salamov A."/>
            <person name="Samejima M."/>
            <person name="Schmutz J."/>
            <person name="Slot J.C."/>
            <person name="St John F."/>
            <person name="Stenlid J."/>
            <person name="Sun H."/>
            <person name="Sun S."/>
            <person name="Syed K."/>
            <person name="Tsang A."/>
            <person name="Wiebenga A."/>
            <person name="Young D."/>
            <person name="Pisabarro A."/>
            <person name="Eastwood D.C."/>
            <person name="Martin F."/>
            <person name="Cullen D."/>
            <person name="Grigoriev I.V."/>
            <person name="Hibbett D.S."/>
        </authorList>
    </citation>
    <scope>NUCLEOTIDE SEQUENCE [LARGE SCALE GENOMIC DNA]</scope>
    <source>
        <strain evidence="3">TFB10046</strain>
    </source>
</reference>
<dbReference type="GO" id="GO:0016747">
    <property type="term" value="F:acyltransferase activity, transferring groups other than amino-acyl groups"/>
    <property type="evidence" value="ECO:0007669"/>
    <property type="project" value="InterPro"/>
</dbReference>
<organism evidence="2 3">
    <name type="scientific">Auricularia subglabra (strain TFB-10046 / SS5)</name>
    <name type="common">White-rot fungus</name>
    <name type="synonym">Auricularia delicata (strain TFB10046)</name>
    <dbReference type="NCBI Taxonomy" id="717982"/>
    <lineage>
        <taxon>Eukaryota</taxon>
        <taxon>Fungi</taxon>
        <taxon>Dikarya</taxon>
        <taxon>Basidiomycota</taxon>
        <taxon>Agaricomycotina</taxon>
        <taxon>Agaricomycetes</taxon>
        <taxon>Auriculariales</taxon>
        <taxon>Auriculariaceae</taxon>
        <taxon>Auricularia</taxon>
    </lineage>
</organism>
<dbReference type="OrthoDB" id="630895at2759"/>